<accession>A0A6F8PQS7</accession>
<dbReference type="SMART" id="SM00052">
    <property type="entry name" value="EAL"/>
    <property type="match status" value="1"/>
</dbReference>
<organism evidence="4 5">
    <name type="scientific">Thiosulfativibrio zosterae</name>
    <dbReference type="NCBI Taxonomy" id="2675053"/>
    <lineage>
        <taxon>Bacteria</taxon>
        <taxon>Pseudomonadati</taxon>
        <taxon>Pseudomonadota</taxon>
        <taxon>Gammaproteobacteria</taxon>
        <taxon>Thiotrichales</taxon>
        <taxon>Piscirickettsiaceae</taxon>
        <taxon>Thiosulfativibrio</taxon>
    </lineage>
</organism>
<dbReference type="Gene3D" id="3.20.20.450">
    <property type="entry name" value="EAL domain"/>
    <property type="match status" value="1"/>
</dbReference>
<keyword evidence="5" id="KW-1185">Reference proteome</keyword>
<dbReference type="GO" id="GO:0003824">
    <property type="term" value="F:catalytic activity"/>
    <property type="evidence" value="ECO:0007669"/>
    <property type="project" value="UniProtKB-ARBA"/>
</dbReference>
<dbReference type="SUPFAM" id="SSF141868">
    <property type="entry name" value="EAL domain-like"/>
    <property type="match status" value="1"/>
</dbReference>
<dbReference type="Proteomes" id="UP000501466">
    <property type="component" value="Chromosome"/>
</dbReference>
<dbReference type="CDD" id="cd01949">
    <property type="entry name" value="GGDEF"/>
    <property type="match status" value="1"/>
</dbReference>
<dbReference type="AlphaFoldDB" id="A0A6F8PQS7"/>
<dbReference type="InterPro" id="IPR000160">
    <property type="entry name" value="GGDEF_dom"/>
</dbReference>
<dbReference type="InterPro" id="IPR001633">
    <property type="entry name" value="EAL_dom"/>
</dbReference>
<dbReference type="RefSeq" id="WP_173292179.1">
    <property type="nucleotide sequence ID" value="NZ_AP021888.1"/>
</dbReference>
<evidence type="ECO:0000256" key="1">
    <source>
        <dbReference type="ARBA" id="ARBA00001946"/>
    </source>
</evidence>
<dbReference type="PROSITE" id="PS50887">
    <property type="entry name" value="GGDEF"/>
    <property type="match status" value="1"/>
</dbReference>
<dbReference type="SMART" id="SM00267">
    <property type="entry name" value="GGDEF"/>
    <property type="match status" value="1"/>
</dbReference>
<sequence>MIELAKTETATVAERSERPTLSAVEKFRQAEIQRNRRQPKFNLKTLFNKLQNRFSQAHDVSDLIEAQVQSRTAELYRKAHFDALTHLPNRAHLQETLDQLVRRHDEFQHPFSLLFLDLDGFKGVNDNLGHGIGDELLRHVSARLLSSVREGDIVSRLGGDEFVALLTDTDSVEIIERVCERIIYEIARPYCINRQAVITSSSIGIARFPRDAKTTTELIEKADQALYISKSEGKKTFRFFEPILSDSASQQANIATLFEVAMAQGSFGIQANPQMDLKQNRLVGASLYLNWQDAPLPSNDFAAWQNPLNKQTAALPLALWLLDSGLYYSQRWSVAQQDLVVTIAVLPVLWQEPSFETLLATRMAFYGVTQSQVQLEFSLESVTSQEHNSIEMLQKLADLGYQLTLSGLGALAVDMTLLADLPVQELKFDQAWLKKQLKTASGQKCLKAFVQMSKALDICLICPGIEAKSQVKQLVEMGCLIGQGDLWAQPVAVENFSKIFSL</sequence>
<gene>
    <name evidence="4" type="ORF">THMIRHAT_22110</name>
</gene>
<dbReference type="PROSITE" id="PS50883">
    <property type="entry name" value="EAL"/>
    <property type="match status" value="1"/>
</dbReference>
<dbReference type="InterPro" id="IPR043128">
    <property type="entry name" value="Rev_trsase/Diguanyl_cyclase"/>
</dbReference>
<dbReference type="CDD" id="cd01948">
    <property type="entry name" value="EAL"/>
    <property type="match status" value="1"/>
</dbReference>
<dbReference type="KEGG" id="tzo:THMIRHAT_22110"/>
<evidence type="ECO:0000313" key="5">
    <source>
        <dbReference type="Proteomes" id="UP000501466"/>
    </source>
</evidence>
<evidence type="ECO:0000313" key="4">
    <source>
        <dbReference type="EMBL" id="BBP44465.1"/>
    </source>
</evidence>
<proteinExistence type="predicted"/>
<dbReference type="InterPro" id="IPR029787">
    <property type="entry name" value="Nucleotide_cyclase"/>
</dbReference>
<evidence type="ECO:0000259" key="2">
    <source>
        <dbReference type="PROSITE" id="PS50883"/>
    </source>
</evidence>
<dbReference type="Gene3D" id="3.30.70.270">
    <property type="match status" value="1"/>
</dbReference>
<dbReference type="FunFam" id="3.30.70.270:FF:000001">
    <property type="entry name" value="Diguanylate cyclase domain protein"/>
    <property type="match status" value="1"/>
</dbReference>
<evidence type="ECO:0008006" key="6">
    <source>
        <dbReference type="Google" id="ProtNLM"/>
    </source>
</evidence>
<dbReference type="NCBIfam" id="TIGR00254">
    <property type="entry name" value="GGDEF"/>
    <property type="match status" value="1"/>
</dbReference>
<name>A0A6F8PQS7_9GAMM</name>
<evidence type="ECO:0000259" key="3">
    <source>
        <dbReference type="PROSITE" id="PS50887"/>
    </source>
</evidence>
<dbReference type="PANTHER" id="PTHR44757">
    <property type="entry name" value="DIGUANYLATE CYCLASE DGCP"/>
    <property type="match status" value="1"/>
</dbReference>
<dbReference type="InterPro" id="IPR035919">
    <property type="entry name" value="EAL_sf"/>
</dbReference>
<dbReference type="EMBL" id="AP021888">
    <property type="protein sequence ID" value="BBP44465.1"/>
    <property type="molecule type" value="Genomic_DNA"/>
</dbReference>
<reference evidence="5" key="1">
    <citation type="submission" date="2019-11" db="EMBL/GenBank/DDBJ databases">
        <title>Isolation and characterization of two novel species in the genus Thiomicrorhabdus.</title>
        <authorList>
            <person name="Mochizuki J."/>
            <person name="Kojima H."/>
            <person name="Fukui M."/>
        </authorList>
    </citation>
    <scope>NUCLEOTIDE SEQUENCE [LARGE SCALE GENOMIC DNA]</scope>
    <source>
        <strain evidence="5">AkT22</strain>
    </source>
</reference>
<protein>
    <recommendedName>
        <fullName evidence="6">GGDEF-domain containing protein</fullName>
    </recommendedName>
</protein>
<feature type="domain" description="EAL" evidence="2">
    <location>
        <begin position="251"/>
        <end position="502"/>
    </location>
</feature>
<dbReference type="SUPFAM" id="SSF55073">
    <property type="entry name" value="Nucleotide cyclase"/>
    <property type="match status" value="1"/>
</dbReference>
<dbReference type="PANTHER" id="PTHR44757:SF2">
    <property type="entry name" value="BIOFILM ARCHITECTURE MAINTENANCE PROTEIN MBAA"/>
    <property type="match status" value="1"/>
</dbReference>
<dbReference type="Pfam" id="PF00990">
    <property type="entry name" value="GGDEF"/>
    <property type="match status" value="1"/>
</dbReference>
<comment type="cofactor">
    <cofactor evidence="1">
        <name>Mg(2+)</name>
        <dbReference type="ChEBI" id="CHEBI:18420"/>
    </cofactor>
</comment>
<dbReference type="Pfam" id="PF00563">
    <property type="entry name" value="EAL"/>
    <property type="match status" value="1"/>
</dbReference>
<dbReference type="InterPro" id="IPR052155">
    <property type="entry name" value="Biofilm_reg_signaling"/>
</dbReference>
<feature type="domain" description="GGDEF" evidence="3">
    <location>
        <begin position="109"/>
        <end position="242"/>
    </location>
</feature>